<dbReference type="EMBL" id="JAACJJ010000029">
    <property type="protein sequence ID" value="KAF5319509.1"/>
    <property type="molecule type" value="Genomic_DNA"/>
</dbReference>
<keyword evidence="3" id="KW-1185">Reference proteome</keyword>
<evidence type="ECO:0000313" key="3">
    <source>
        <dbReference type="Proteomes" id="UP000567179"/>
    </source>
</evidence>
<protein>
    <submittedName>
        <fullName evidence="2">Uncharacterized protein</fullName>
    </submittedName>
</protein>
<accession>A0A8H5BA60</accession>
<dbReference type="Proteomes" id="UP000567179">
    <property type="component" value="Unassembled WGS sequence"/>
</dbReference>
<comment type="caution">
    <text evidence="2">The sequence shown here is derived from an EMBL/GenBank/DDBJ whole genome shotgun (WGS) entry which is preliminary data.</text>
</comment>
<dbReference type="AlphaFoldDB" id="A0A8H5BA60"/>
<organism evidence="2 3">
    <name type="scientific">Psilocybe cf. subviscida</name>
    <dbReference type="NCBI Taxonomy" id="2480587"/>
    <lineage>
        <taxon>Eukaryota</taxon>
        <taxon>Fungi</taxon>
        <taxon>Dikarya</taxon>
        <taxon>Basidiomycota</taxon>
        <taxon>Agaricomycotina</taxon>
        <taxon>Agaricomycetes</taxon>
        <taxon>Agaricomycetidae</taxon>
        <taxon>Agaricales</taxon>
        <taxon>Agaricineae</taxon>
        <taxon>Strophariaceae</taxon>
        <taxon>Psilocybe</taxon>
    </lineage>
</organism>
<name>A0A8H5BA60_9AGAR</name>
<feature type="compositionally biased region" description="Polar residues" evidence="1">
    <location>
        <begin position="1"/>
        <end position="11"/>
    </location>
</feature>
<gene>
    <name evidence="2" type="ORF">D9619_008404</name>
</gene>
<evidence type="ECO:0000256" key="1">
    <source>
        <dbReference type="SAM" id="MobiDB-lite"/>
    </source>
</evidence>
<feature type="region of interest" description="Disordered" evidence="1">
    <location>
        <begin position="1"/>
        <end position="24"/>
    </location>
</feature>
<sequence>MAPTLSQSQVSYLVGSASKSRHPNPLNFLPSLTTGDLVRERRVNLLELGIGVVVPVDDDERSADWQFESADRP</sequence>
<reference evidence="2 3" key="1">
    <citation type="journal article" date="2020" name="ISME J.">
        <title>Uncovering the hidden diversity of litter-decomposition mechanisms in mushroom-forming fungi.</title>
        <authorList>
            <person name="Floudas D."/>
            <person name="Bentzer J."/>
            <person name="Ahren D."/>
            <person name="Johansson T."/>
            <person name="Persson P."/>
            <person name="Tunlid A."/>
        </authorList>
    </citation>
    <scope>NUCLEOTIDE SEQUENCE [LARGE SCALE GENOMIC DNA]</scope>
    <source>
        <strain evidence="2 3">CBS 101986</strain>
    </source>
</reference>
<evidence type="ECO:0000313" key="2">
    <source>
        <dbReference type="EMBL" id="KAF5319509.1"/>
    </source>
</evidence>
<proteinExistence type="predicted"/>